<protein>
    <submittedName>
        <fullName evidence="2">Uncharacterized protein</fullName>
    </submittedName>
</protein>
<dbReference type="RefSeq" id="XP_009552363.1">
    <property type="nucleotide sequence ID" value="XM_009554068.1"/>
</dbReference>
<accession>W4JRE8</accession>
<dbReference type="eggNOG" id="ENOG502SU7X">
    <property type="taxonomic scope" value="Eukaryota"/>
</dbReference>
<gene>
    <name evidence="2" type="ORF">HETIRDRAFT_106724</name>
</gene>
<dbReference type="OrthoDB" id="3358294at2759"/>
<dbReference type="GeneID" id="20666188"/>
<evidence type="ECO:0000313" key="2">
    <source>
        <dbReference type="EMBL" id="ETW76147.1"/>
    </source>
</evidence>
<sequence>MKFASFPNIFTTRGGAQSRVEDIESRVPTRLTTDPMDDFFGAHKGISKSGNHQGRHVTPSTPTKDIALPPPAYAYSLPNSCRNDTLVDAREPPSYTQQRISYEPVTLAQYMFKFGFIFPPLWFLSIFILIMPLTAPPDWELNKTIAERQALLDAMRNAERKWAWRSVTVASLLSAVIIIIVVIVVSVAR</sequence>
<keyword evidence="1" id="KW-0812">Transmembrane</keyword>
<dbReference type="InParanoid" id="W4JRE8"/>
<feature type="transmembrane region" description="Helical" evidence="1">
    <location>
        <begin position="114"/>
        <end position="133"/>
    </location>
</feature>
<evidence type="ECO:0000256" key="1">
    <source>
        <dbReference type="SAM" id="Phobius"/>
    </source>
</evidence>
<dbReference type="HOGENOM" id="CLU_103448_0_1_1"/>
<name>W4JRE8_HETIT</name>
<keyword evidence="3" id="KW-1185">Reference proteome</keyword>
<dbReference type="AlphaFoldDB" id="W4JRE8"/>
<dbReference type="EMBL" id="KI925465">
    <property type="protein sequence ID" value="ETW76147.1"/>
    <property type="molecule type" value="Genomic_DNA"/>
</dbReference>
<proteinExistence type="predicted"/>
<feature type="transmembrane region" description="Helical" evidence="1">
    <location>
        <begin position="162"/>
        <end position="188"/>
    </location>
</feature>
<evidence type="ECO:0000313" key="3">
    <source>
        <dbReference type="Proteomes" id="UP000030671"/>
    </source>
</evidence>
<reference evidence="2 3" key="1">
    <citation type="journal article" date="2012" name="New Phytol.">
        <title>Insight into trade-off between wood decay and parasitism from the genome of a fungal forest pathogen.</title>
        <authorList>
            <person name="Olson A."/>
            <person name="Aerts A."/>
            <person name="Asiegbu F."/>
            <person name="Belbahri L."/>
            <person name="Bouzid O."/>
            <person name="Broberg A."/>
            <person name="Canback B."/>
            <person name="Coutinho P.M."/>
            <person name="Cullen D."/>
            <person name="Dalman K."/>
            <person name="Deflorio G."/>
            <person name="van Diepen L.T."/>
            <person name="Dunand C."/>
            <person name="Duplessis S."/>
            <person name="Durling M."/>
            <person name="Gonthier P."/>
            <person name="Grimwood J."/>
            <person name="Fossdal C.G."/>
            <person name="Hansson D."/>
            <person name="Henrissat B."/>
            <person name="Hietala A."/>
            <person name="Himmelstrand K."/>
            <person name="Hoffmeister D."/>
            <person name="Hogberg N."/>
            <person name="James T.Y."/>
            <person name="Karlsson M."/>
            <person name="Kohler A."/>
            <person name="Kues U."/>
            <person name="Lee Y.H."/>
            <person name="Lin Y.C."/>
            <person name="Lind M."/>
            <person name="Lindquist E."/>
            <person name="Lombard V."/>
            <person name="Lucas S."/>
            <person name="Lunden K."/>
            <person name="Morin E."/>
            <person name="Murat C."/>
            <person name="Park J."/>
            <person name="Raffaello T."/>
            <person name="Rouze P."/>
            <person name="Salamov A."/>
            <person name="Schmutz J."/>
            <person name="Solheim H."/>
            <person name="Stahlberg J."/>
            <person name="Velez H."/>
            <person name="de Vries R.P."/>
            <person name="Wiebenga A."/>
            <person name="Woodward S."/>
            <person name="Yakovlev I."/>
            <person name="Garbelotto M."/>
            <person name="Martin F."/>
            <person name="Grigoriev I.V."/>
            <person name="Stenlid J."/>
        </authorList>
    </citation>
    <scope>NUCLEOTIDE SEQUENCE [LARGE SCALE GENOMIC DNA]</scope>
    <source>
        <strain evidence="2 3">TC 32-1</strain>
    </source>
</reference>
<organism evidence="2 3">
    <name type="scientific">Heterobasidion irregulare (strain TC 32-1)</name>
    <dbReference type="NCBI Taxonomy" id="747525"/>
    <lineage>
        <taxon>Eukaryota</taxon>
        <taxon>Fungi</taxon>
        <taxon>Dikarya</taxon>
        <taxon>Basidiomycota</taxon>
        <taxon>Agaricomycotina</taxon>
        <taxon>Agaricomycetes</taxon>
        <taxon>Russulales</taxon>
        <taxon>Bondarzewiaceae</taxon>
        <taxon>Heterobasidion</taxon>
        <taxon>Heterobasidion annosum species complex</taxon>
    </lineage>
</organism>
<keyword evidence="1" id="KW-0472">Membrane</keyword>
<keyword evidence="1" id="KW-1133">Transmembrane helix</keyword>
<dbReference type="Proteomes" id="UP000030671">
    <property type="component" value="Unassembled WGS sequence"/>
</dbReference>
<dbReference type="KEGG" id="hir:HETIRDRAFT_106724"/>